<proteinExistence type="predicted"/>
<gene>
    <name evidence="1" type="ORF">Ahy_A06g029332</name>
</gene>
<protein>
    <submittedName>
        <fullName evidence="1">Uncharacterized protein</fullName>
    </submittedName>
</protein>
<dbReference type="Proteomes" id="UP000289738">
    <property type="component" value="Chromosome A06"/>
</dbReference>
<keyword evidence="2" id="KW-1185">Reference proteome</keyword>
<comment type="caution">
    <text evidence="1">The sequence shown here is derived from an EMBL/GenBank/DDBJ whole genome shotgun (WGS) entry which is preliminary data.</text>
</comment>
<dbReference type="EMBL" id="SDMP01000006">
    <property type="protein sequence ID" value="RYR54072.1"/>
    <property type="molecule type" value="Genomic_DNA"/>
</dbReference>
<name>A0A445CT28_ARAHY</name>
<accession>A0A445CT28</accession>
<sequence length="74" mass="8550">MRRRDKRVEGRRLRKKEEAIFALLCLFAVRRVTVVTVVRDCVTGVHCRRVKNPPTELWVAGITRGNCQSCRLIG</sequence>
<evidence type="ECO:0000313" key="1">
    <source>
        <dbReference type="EMBL" id="RYR54072.1"/>
    </source>
</evidence>
<reference evidence="1 2" key="1">
    <citation type="submission" date="2019-01" db="EMBL/GenBank/DDBJ databases">
        <title>Sequencing of cultivated peanut Arachis hypogaea provides insights into genome evolution and oil improvement.</title>
        <authorList>
            <person name="Chen X."/>
        </authorList>
    </citation>
    <scope>NUCLEOTIDE SEQUENCE [LARGE SCALE GENOMIC DNA]</scope>
    <source>
        <strain evidence="2">cv. Fuhuasheng</strain>
        <tissue evidence="1">Leaves</tissue>
    </source>
</reference>
<organism evidence="1 2">
    <name type="scientific">Arachis hypogaea</name>
    <name type="common">Peanut</name>
    <dbReference type="NCBI Taxonomy" id="3818"/>
    <lineage>
        <taxon>Eukaryota</taxon>
        <taxon>Viridiplantae</taxon>
        <taxon>Streptophyta</taxon>
        <taxon>Embryophyta</taxon>
        <taxon>Tracheophyta</taxon>
        <taxon>Spermatophyta</taxon>
        <taxon>Magnoliopsida</taxon>
        <taxon>eudicotyledons</taxon>
        <taxon>Gunneridae</taxon>
        <taxon>Pentapetalae</taxon>
        <taxon>rosids</taxon>
        <taxon>fabids</taxon>
        <taxon>Fabales</taxon>
        <taxon>Fabaceae</taxon>
        <taxon>Papilionoideae</taxon>
        <taxon>50 kb inversion clade</taxon>
        <taxon>dalbergioids sensu lato</taxon>
        <taxon>Dalbergieae</taxon>
        <taxon>Pterocarpus clade</taxon>
        <taxon>Arachis</taxon>
    </lineage>
</organism>
<dbReference type="AlphaFoldDB" id="A0A445CT28"/>
<evidence type="ECO:0000313" key="2">
    <source>
        <dbReference type="Proteomes" id="UP000289738"/>
    </source>
</evidence>